<dbReference type="Gene3D" id="2.40.260.10">
    <property type="entry name" value="Sortase"/>
    <property type="match status" value="1"/>
</dbReference>
<feature type="region of interest" description="Disordered" evidence="3">
    <location>
        <begin position="22"/>
        <end position="54"/>
    </location>
</feature>
<evidence type="ECO:0000313" key="5">
    <source>
        <dbReference type="EMBL" id="MBA2175487.1"/>
    </source>
</evidence>
<keyword evidence="4" id="KW-0732">Signal</keyword>
<dbReference type="CDD" id="cd05829">
    <property type="entry name" value="Sortase_F"/>
    <property type="match status" value="1"/>
</dbReference>
<dbReference type="AlphaFoldDB" id="A0A838CTT8"/>
<evidence type="ECO:0000256" key="4">
    <source>
        <dbReference type="SAM" id="SignalP"/>
    </source>
</evidence>
<feature type="signal peptide" evidence="4">
    <location>
        <begin position="1"/>
        <end position="18"/>
    </location>
</feature>
<feature type="chain" id="PRO_5039578052" evidence="4">
    <location>
        <begin position="19"/>
        <end position="214"/>
    </location>
</feature>
<feature type="active site" description="Acyl-thioester intermediate" evidence="2">
    <location>
        <position position="190"/>
    </location>
</feature>
<dbReference type="EMBL" id="JACEFG010000002">
    <property type="protein sequence ID" value="MBA2175487.1"/>
    <property type="molecule type" value="Genomic_DNA"/>
</dbReference>
<dbReference type="Pfam" id="PF04203">
    <property type="entry name" value="Sortase"/>
    <property type="match status" value="1"/>
</dbReference>
<evidence type="ECO:0000256" key="2">
    <source>
        <dbReference type="PIRSR" id="PIRSR605754-1"/>
    </source>
</evidence>
<dbReference type="PROSITE" id="PS51257">
    <property type="entry name" value="PROKAR_LIPOPROTEIN"/>
    <property type="match status" value="1"/>
</dbReference>
<proteinExistence type="predicted"/>
<sequence>MKRILFFLLLSVFLVACNGNSDTSSSAEGQSKNEEVNQEEADEEKKGLQKKKQGMYDDPIIKEEDVSLTPKRIQIPAIGVDASIENVGTLANGQMGVPQDEQNVAWFEPGAKPGAKGSSVLAGHVGRTEGAAVFYHLQNLKKGDEVVVTGESGDSLTFVVTGREVFPQNNAPVEDIFGYTARKSMKLITCTGEYIRNSGGHQDRLVVFTELKEA</sequence>
<dbReference type="SUPFAM" id="SSF63817">
    <property type="entry name" value="Sortase"/>
    <property type="match status" value="1"/>
</dbReference>
<evidence type="ECO:0000256" key="1">
    <source>
        <dbReference type="ARBA" id="ARBA00022801"/>
    </source>
</evidence>
<keyword evidence="1" id="KW-0378">Hydrolase</keyword>
<evidence type="ECO:0000313" key="6">
    <source>
        <dbReference type="Proteomes" id="UP000571017"/>
    </source>
</evidence>
<accession>A0A838CTT8</accession>
<gene>
    <name evidence="5" type="ORF">H0266_11340</name>
</gene>
<dbReference type="InterPro" id="IPR005754">
    <property type="entry name" value="Sortase"/>
</dbReference>
<reference evidence="5 6" key="1">
    <citation type="journal article" date="2004" name="Extremophiles">
        <title>Halobacillus locisalis sp. nov., a halophilic bacterium isolated from a marine solar saltern of the Yellow Sea in Korea.</title>
        <authorList>
            <person name="Yoon J.H."/>
            <person name="Kang K.H."/>
            <person name="Oh T.K."/>
            <person name="Park Y.H."/>
        </authorList>
    </citation>
    <scope>NUCLEOTIDE SEQUENCE [LARGE SCALE GENOMIC DNA]</scope>
    <source>
        <strain evidence="5 6">KCTC 3788</strain>
    </source>
</reference>
<keyword evidence="6" id="KW-1185">Reference proteome</keyword>
<protein>
    <submittedName>
        <fullName evidence="5">Class F sortase</fullName>
    </submittedName>
</protein>
<evidence type="ECO:0000256" key="3">
    <source>
        <dbReference type="SAM" id="MobiDB-lite"/>
    </source>
</evidence>
<feature type="active site" description="Proton donor/acceptor" evidence="2">
    <location>
        <position position="124"/>
    </location>
</feature>
<dbReference type="GO" id="GO:0016787">
    <property type="term" value="F:hydrolase activity"/>
    <property type="evidence" value="ECO:0007669"/>
    <property type="project" value="UniProtKB-KW"/>
</dbReference>
<organism evidence="5 6">
    <name type="scientific">Halobacillus locisalis</name>
    <dbReference type="NCBI Taxonomy" id="220753"/>
    <lineage>
        <taxon>Bacteria</taxon>
        <taxon>Bacillati</taxon>
        <taxon>Bacillota</taxon>
        <taxon>Bacilli</taxon>
        <taxon>Bacillales</taxon>
        <taxon>Bacillaceae</taxon>
        <taxon>Halobacillus</taxon>
    </lineage>
</organism>
<comment type="caution">
    <text evidence="5">The sequence shown here is derived from an EMBL/GenBank/DDBJ whole genome shotgun (WGS) entry which is preliminary data.</text>
</comment>
<dbReference type="Proteomes" id="UP000571017">
    <property type="component" value="Unassembled WGS sequence"/>
</dbReference>
<name>A0A838CTT8_9BACI</name>
<dbReference type="RefSeq" id="WP_181472491.1">
    <property type="nucleotide sequence ID" value="NZ_JACEFG010000002.1"/>
</dbReference>
<dbReference type="InterPro" id="IPR023365">
    <property type="entry name" value="Sortase_dom-sf"/>
</dbReference>
<dbReference type="InterPro" id="IPR042001">
    <property type="entry name" value="Sortase_F"/>
</dbReference>